<evidence type="ECO:0000259" key="14">
    <source>
        <dbReference type="Pfam" id="PF07715"/>
    </source>
</evidence>
<gene>
    <name evidence="15" type="ORF">ACFOUY_14340</name>
</gene>
<evidence type="ECO:0000256" key="11">
    <source>
        <dbReference type="RuleBase" id="RU003357"/>
    </source>
</evidence>
<feature type="chain" id="PRO_5046516813" evidence="12">
    <location>
        <begin position="21"/>
        <end position="1033"/>
    </location>
</feature>
<dbReference type="InterPro" id="IPR037066">
    <property type="entry name" value="Plug_dom_sf"/>
</dbReference>
<dbReference type="SUPFAM" id="SSF56935">
    <property type="entry name" value="Porins"/>
    <property type="match status" value="1"/>
</dbReference>
<evidence type="ECO:0000256" key="3">
    <source>
        <dbReference type="ARBA" id="ARBA00022452"/>
    </source>
</evidence>
<dbReference type="PANTHER" id="PTHR30069">
    <property type="entry name" value="TONB-DEPENDENT OUTER MEMBRANE RECEPTOR"/>
    <property type="match status" value="1"/>
</dbReference>
<dbReference type="RefSeq" id="WP_378961529.1">
    <property type="nucleotide sequence ID" value="NZ_JBHRXC010000016.1"/>
</dbReference>
<accession>A0ABV8NPT3</accession>
<dbReference type="InterPro" id="IPR012910">
    <property type="entry name" value="Plug_dom"/>
</dbReference>
<feature type="domain" description="TonB-dependent receptor-like beta-barrel" evidence="13">
    <location>
        <begin position="576"/>
        <end position="994"/>
    </location>
</feature>
<keyword evidence="2 10" id="KW-0813">Transport</keyword>
<dbReference type="InterPro" id="IPR039426">
    <property type="entry name" value="TonB-dep_rcpt-like"/>
</dbReference>
<dbReference type="Pfam" id="PF13715">
    <property type="entry name" value="CarbopepD_reg_2"/>
    <property type="match status" value="1"/>
</dbReference>
<evidence type="ECO:0000256" key="10">
    <source>
        <dbReference type="PROSITE-ProRule" id="PRU01360"/>
    </source>
</evidence>
<proteinExistence type="inferred from homology"/>
<dbReference type="Gene3D" id="2.60.40.1120">
    <property type="entry name" value="Carboxypeptidase-like, regulatory domain"/>
    <property type="match status" value="1"/>
</dbReference>
<evidence type="ECO:0000259" key="13">
    <source>
        <dbReference type="Pfam" id="PF00593"/>
    </source>
</evidence>
<keyword evidence="7 10" id="KW-0472">Membrane</keyword>
<feature type="domain" description="TonB-dependent receptor plug" evidence="14">
    <location>
        <begin position="115"/>
        <end position="232"/>
    </location>
</feature>
<keyword evidence="6 11" id="KW-0798">TonB box</keyword>
<name>A0ABV8NPT3_9SPHI</name>
<dbReference type="InterPro" id="IPR023996">
    <property type="entry name" value="TonB-dep_OMP_SusC/RagA"/>
</dbReference>
<reference evidence="16" key="1">
    <citation type="journal article" date="2019" name="Int. J. Syst. Evol. Microbiol.">
        <title>The Global Catalogue of Microorganisms (GCM) 10K type strain sequencing project: providing services to taxonomists for standard genome sequencing and annotation.</title>
        <authorList>
            <consortium name="The Broad Institute Genomics Platform"/>
            <consortium name="The Broad Institute Genome Sequencing Center for Infectious Disease"/>
            <person name="Wu L."/>
            <person name="Ma J."/>
        </authorList>
    </citation>
    <scope>NUCLEOTIDE SEQUENCE [LARGE SCALE GENOMIC DNA]</scope>
    <source>
        <strain evidence="16">CCM 8689</strain>
    </source>
</reference>
<dbReference type="Gene3D" id="2.40.170.20">
    <property type="entry name" value="TonB-dependent receptor, beta-barrel domain"/>
    <property type="match status" value="1"/>
</dbReference>
<evidence type="ECO:0000313" key="16">
    <source>
        <dbReference type="Proteomes" id="UP001595792"/>
    </source>
</evidence>
<dbReference type="NCBIfam" id="TIGR04057">
    <property type="entry name" value="SusC_RagA_signa"/>
    <property type="match status" value="1"/>
</dbReference>
<comment type="subcellular location">
    <subcellularLocation>
        <location evidence="1 10">Cell outer membrane</location>
        <topology evidence="1 10">Multi-pass membrane protein</topology>
    </subcellularLocation>
</comment>
<evidence type="ECO:0000256" key="5">
    <source>
        <dbReference type="ARBA" id="ARBA00022729"/>
    </source>
</evidence>
<dbReference type="EMBL" id="JBHSBY010000130">
    <property type="protein sequence ID" value="MFC4197881.1"/>
    <property type="molecule type" value="Genomic_DNA"/>
</dbReference>
<organism evidence="15 16">
    <name type="scientific">Pedobacter jamesrossensis</name>
    <dbReference type="NCBI Taxonomy" id="1908238"/>
    <lineage>
        <taxon>Bacteria</taxon>
        <taxon>Pseudomonadati</taxon>
        <taxon>Bacteroidota</taxon>
        <taxon>Sphingobacteriia</taxon>
        <taxon>Sphingobacteriales</taxon>
        <taxon>Sphingobacteriaceae</taxon>
        <taxon>Pedobacter</taxon>
    </lineage>
</organism>
<keyword evidence="5 12" id="KW-0732">Signal</keyword>
<protein>
    <submittedName>
        <fullName evidence="15">SusC/RagA family TonB-linked outer membrane protein</fullName>
    </submittedName>
</protein>
<dbReference type="InterPro" id="IPR008969">
    <property type="entry name" value="CarboxyPept-like_regulatory"/>
</dbReference>
<comment type="caution">
    <text evidence="15">The sequence shown here is derived from an EMBL/GenBank/DDBJ whole genome shotgun (WGS) entry which is preliminary data.</text>
</comment>
<dbReference type="PANTHER" id="PTHR30069:SF29">
    <property type="entry name" value="HEMOGLOBIN AND HEMOGLOBIN-HAPTOGLOBIN-BINDING PROTEIN 1-RELATED"/>
    <property type="match status" value="1"/>
</dbReference>
<keyword evidence="3 10" id="KW-1134">Transmembrane beta strand</keyword>
<dbReference type="Pfam" id="PF07715">
    <property type="entry name" value="Plug"/>
    <property type="match status" value="1"/>
</dbReference>
<dbReference type="Proteomes" id="UP001595792">
    <property type="component" value="Unassembled WGS sequence"/>
</dbReference>
<dbReference type="InterPro" id="IPR000531">
    <property type="entry name" value="Beta-barrel_TonB"/>
</dbReference>
<evidence type="ECO:0000256" key="7">
    <source>
        <dbReference type="ARBA" id="ARBA00023136"/>
    </source>
</evidence>
<evidence type="ECO:0000313" key="15">
    <source>
        <dbReference type="EMBL" id="MFC4197881.1"/>
    </source>
</evidence>
<keyword evidence="9 10" id="KW-0998">Cell outer membrane</keyword>
<comment type="similarity">
    <text evidence="10 11">Belongs to the TonB-dependent receptor family.</text>
</comment>
<evidence type="ECO:0000256" key="4">
    <source>
        <dbReference type="ARBA" id="ARBA00022692"/>
    </source>
</evidence>
<dbReference type="InterPro" id="IPR023997">
    <property type="entry name" value="TonB-dep_OMP_SusC/RagA_CS"/>
</dbReference>
<sequence length="1033" mass="111125">MKKLLQSLFVLMFVAITAMAQERTITGIVTSKEDGQPLPGVTVKIKGSTGGTITGADGKYSIRITSSGSSLEFSSIGYTPQSRLVGNSNSLNISLSSDEQSLTDVIVVGYGTVSKKDNTSSVSKVTGDQVTNVSIPSFDRALAGRATGVQVITPSGLLGQAPQIRIRGVNSISSGTSPLVVIDGVPSLSGNVGGFTSANALADVNPNDIESIDILKDGAATAVYGSRAANGVILITTKRGKNGTSFTYDGYVAIANVSSKFDLLNADQFIEIANERFVNAGQTPQARPTSDGMGGFINTDWQDYVFRQSLQQNHAVAASGGTDKTKYYFSLGYSDQKGAIVSNSLTRYTLRANVDQKINKFLTFGVTSGLTYQNNLGPLSGSNNLSGNTFAAMRMLPNVPVYNSADATGYNITPDRRALGAGGNLSPISDNIPNIMFVLENNVRKAQAYRLLGSTYLEANILPGLKFKTQLGVDGSYVDDFIFTDPRAGDGLSANGSISQAYSPTFTWNWQNILTYTKSFNSAHNLDVTLVQELQKRRTSFYQASISNLSDIFFNQNITTGTFVTPTVGGGLTFNGIESYLARVSYNYKSRYYIGGSIRRDALSALPIANRVGYFPGASFAWRLSEESFFKNSGISNVLSDVKLRGSIAEVGNTDIGSFPYLGTYGAAAYGNQSGIAFNNTGNPDLKWESQKTYDLGLDFGLFKNRINVVAAYWRKDNNDIILSAPTPPSIGIPGNSISRNIGSIRNDGFEFAVSSDIFSESKVRWNASLNFSTQKNLVKGLVDGQDIPSGDYNVIRVGESLRAIYGYDYAGVNVANGNPLWKKANGTIIQGNINTSSYFGYDPNNPGTLGAATNLVGADRRILGSSLPTWFGGFNNTITYSNFDLNVFLRFQGGNYIMNRSRQDLLNMNFVNNGTEVLGRWQSAANPGDGNMPRLFASRSAFVNLENAASTRFVEKGDFLRLDNLALGYNFSGEVTRKLGISKLRVYASAQNVFVITGYSGLDPEVNTSGAGVDYNGNPQLRTFTFGLNLGF</sequence>
<evidence type="ECO:0000256" key="9">
    <source>
        <dbReference type="ARBA" id="ARBA00023237"/>
    </source>
</evidence>
<evidence type="ECO:0000256" key="2">
    <source>
        <dbReference type="ARBA" id="ARBA00022448"/>
    </source>
</evidence>
<dbReference type="SUPFAM" id="SSF49464">
    <property type="entry name" value="Carboxypeptidase regulatory domain-like"/>
    <property type="match status" value="1"/>
</dbReference>
<keyword evidence="4 10" id="KW-0812">Transmembrane</keyword>
<keyword evidence="16" id="KW-1185">Reference proteome</keyword>
<dbReference type="Gene3D" id="2.170.130.10">
    <property type="entry name" value="TonB-dependent receptor, plug domain"/>
    <property type="match status" value="1"/>
</dbReference>
<dbReference type="InterPro" id="IPR036942">
    <property type="entry name" value="Beta-barrel_TonB_sf"/>
</dbReference>
<keyword evidence="8" id="KW-0675">Receptor</keyword>
<dbReference type="PROSITE" id="PS52016">
    <property type="entry name" value="TONB_DEPENDENT_REC_3"/>
    <property type="match status" value="1"/>
</dbReference>
<evidence type="ECO:0000256" key="12">
    <source>
        <dbReference type="SAM" id="SignalP"/>
    </source>
</evidence>
<evidence type="ECO:0000256" key="8">
    <source>
        <dbReference type="ARBA" id="ARBA00023170"/>
    </source>
</evidence>
<dbReference type="Pfam" id="PF00593">
    <property type="entry name" value="TonB_dep_Rec_b-barrel"/>
    <property type="match status" value="1"/>
</dbReference>
<evidence type="ECO:0000256" key="6">
    <source>
        <dbReference type="ARBA" id="ARBA00023077"/>
    </source>
</evidence>
<evidence type="ECO:0000256" key="1">
    <source>
        <dbReference type="ARBA" id="ARBA00004571"/>
    </source>
</evidence>
<feature type="signal peptide" evidence="12">
    <location>
        <begin position="1"/>
        <end position="20"/>
    </location>
</feature>
<dbReference type="NCBIfam" id="TIGR04056">
    <property type="entry name" value="OMP_RagA_SusC"/>
    <property type="match status" value="1"/>
</dbReference>